<feature type="non-terminal residue" evidence="1">
    <location>
        <position position="1"/>
    </location>
</feature>
<sequence length="89" mass="10346">LKEGKGKIGRLTTENKSPEIYTCDCSGPRPDFYKYEIDKNTDFSNFQTIGNPGEWNFIPKENQAKIAGRRDDILALIKEKNIYMEERKK</sequence>
<dbReference type="EMBL" id="LAZR01057981">
    <property type="protein sequence ID" value="KKK70884.1"/>
    <property type="molecule type" value="Genomic_DNA"/>
</dbReference>
<gene>
    <name evidence="1" type="ORF">LCGC14_2919520</name>
</gene>
<comment type="caution">
    <text evidence="1">The sequence shown here is derived from an EMBL/GenBank/DDBJ whole genome shotgun (WGS) entry which is preliminary data.</text>
</comment>
<dbReference type="AlphaFoldDB" id="A0A0F8ZWT8"/>
<accession>A0A0F8ZWT8</accession>
<reference evidence="1" key="1">
    <citation type="journal article" date="2015" name="Nature">
        <title>Complex archaea that bridge the gap between prokaryotes and eukaryotes.</title>
        <authorList>
            <person name="Spang A."/>
            <person name="Saw J.H."/>
            <person name="Jorgensen S.L."/>
            <person name="Zaremba-Niedzwiedzka K."/>
            <person name="Martijn J."/>
            <person name="Lind A.E."/>
            <person name="van Eijk R."/>
            <person name="Schleper C."/>
            <person name="Guy L."/>
            <person name="Ettema T.J."/>
        </authorList>
    </citation>
    <scope>NUCLEOTIDE SEQUENCE</scope>
</reference>
<evidence type="ECO:0000313" key="1">
    <source>
        <dbReference type="EMBL" id="KKK70884.1"/>
    </source>
</evidence>
<protein>
    <submittedName>
        <fullName evidence="1">Uncharacterized protein</fullName>
    </submittedName>
</protein>
<organism evidence="1">
    <name type="scientific">marine sediment metagenome</name>
    <dbReference type="NCBI Taxonomy" id="412755"/>
    <lineage>
        <taxon>unclassified sequences</taxon>
        <taxon>metagenomes</taxon>
        <taxon>ecological metagenomes</taxon>
    </lineage>
</organism>
<proteinExistence type="predicted"/>
<name>A0A0F8ZWT8_9ZZZZ</name>